<dbReference type="PATRIC" id="fig|1423763.3.peg.719"/>
<sequence>MMLNEDAEDCFAVFKLIKNHRITGLVDQVIQQINLKQIPLNDHKQKFYEMETQHNEFITEWAKYLPTLNEKQQKLWVELREFVGKYPMLDSLNKQKIKE</sequence>
<reference evidence="1 2" key="1">
    <citation type="journal article" date="2015" name="Genome Announc.">
        <title>Expanding the biotechnology potential of lactobacilli through comparative genomics of 213 strains and associated genera.</title>
        <authorList>
            <person name="Sun Z."/>
            <person name="Harris H.M."/>
            <person name="McCann A."/>
            <person name="Guo C."/>
            <person name="Argimon S."/>
            <person name="Zhang W."/>
            <person name="Yang X."/>
            <person name="Jeffery I.B."/>
            <person name="Cooney J.C."/>
            <person name="Kagawa T.F."/>
            <person name="Liu W."/>
            <person name="Song Y."/>
            <person name="Salvetti E."/>
            <person name="Wrobel A."/>
            <person name="Rasinkangas P."/>
            <person name="Parkhill J."/>
            <person name="Rea M.C."/>
            <person name="O'Sullivan O."/>
            <person name="Ritari J."/>
            <person name="Douillard F.P."/>
            <person name="Paul Ross R."/>
            <person name="Yang R."/>
            <person name="Briner A.E."/>
            <person name="Felis G.E."/>
            <person name="de Vos W.M."/>
            <person name="Barrangou R."/>
            <person name="Klaenhammer T.R."/>
            <person name="Caufield P.W."/>
            <person name="Cui Y."/>
            <person name="Zhang H."/>
            <person name="O'Toole P.W."/>
        </authorList>
    </citation>
    <scope>NUCLEOTIDE SEQUENCE [LARGE SCALE GENOMIC DNA]</scope>
    <source>
        <strain evidence="1 2">DSM 16043</strain>
    </source>
</reference>
<gene>
    <name evidence="1" type="ORF">FC46_GL000714</name>
</gene>
<accession>A0A0R1U8I3</accession>
<comment type="caution">
    <text evidence="1">The sequence shown here is derived from an EMBL/GenBank/DDBJ whole genome shotgun (WGS) entry which is preliminary data.</text>
</comment>
<dbReference type="Proteomes" id="UP000051036">
    <property type="component" value="Unassembled WGS sequence"/>
</dbReference>
<protein>
    <submittedName>
        <fullName evidence="1">Uncharacterized protein</fullName>
    </submittedName>
</protein>
<dbReference type="STRING" id="1423763.FC46_GL000714"/>
<organism evidence="1 2">
    <name type="scientific">Lactobacillus kalixensis DSM 16043</name>
    <dbReference type="NCBI Taxonomy" id="1423763"/>
    <lineage>
        <taxon>Bacteria</taxon>
        <taxon>Bacillati</taxon>
        <taxon>Bacillota</taxon>
        <taxon>Bacilli</taxon>
        <taxon>Lactobacillales</taxon>
        <taxon>Lactobacillaceae</taxon>
        <taxon>Lactobacillus</taxon>
    </lineage>
</organism>
<dbReference type="AlphaFoldDB" id="A0A0R1U8I3"/>
<keyword evidence="2" id="KW-1185">Reference proteome</keyword>
<evidence type="ECO:0000313" key="2">
    <source>
        <dbReference type="Proteomes" id="UP000051036"/>
    </source>
</evidence>
<evidence type="ECO:0000313" key="1">
    <source>
        <dbReference type="EMBL" id="KRL89612.1"/>
    </source>
</evidence>
<name>A0A0R1U8I3_9LACO</name>
<dbReference type="EMBL" id="AZFM01000020">
    <property type="protein sequence ID" value="KRL89612.1"/>
    <property type="molecule type" value="Genomic_DNA"/>
</dbReference>
<proteinExistence type="predicted"/>